<organism evidence="1 2">
    <name type="scientific">Thermophilibacter immobilis</name>
    <dbReference type="NCBI Taxonomy" id="2779519"/>
    <lineage>
        <taxon>Bacteria</taxon>
        <taxon>Bacillati</taxon>
        <taxon>Actinomycetota</taxon>
        <taxon>Coriobacteriia</taxon>
        <taxon>Coriobacteriales</taxon>
        <taxon>Atopobiaceae</taxon>
        <taxon>Thermophilibacter</taxon>
    </lineage>
</organism>
<sequence length="115" mass="12693">MGENVSKKRREELVGGIEQIRDYINSTATQDGNAGRLLAYLNALEKDVKGRKFGLVFEQHREEIDHVLEGSVSVLTEDESLAIDNGGQWNALIEGDNLASLDALSRVLRGKVDLI</sequence>
<accession>A0A7S7M9Q1</accession>
<dbReference type="KEGG" id="tio:INP52_03855"/>
<reference evidence="1 2" key="1">
    <citation type="submission" date="2020-10" db="EMBL/GenBank/DDBJ databases">
        <title>Olsenella immobilis sp.nov., isolated from the mud in a fermentation cellar used for the production of Chinese strong-flavoured liquor.</title>
        <authorList>
            <person name="Lu L."/>
        </authorList>
    </citation>
    <scope>NUCLEOTIDE SEQUENCE [LARGE SCALE GENOMIC DNA]</scope>
    <source>
        <strain evidence="1 2">LZLJ-2</strain>
    </source>
</reference>
<evidence type="ECO:0000313" key="1">
    <source>
        <dbReference type="EMBL" id="QOY61332.1"/>
    </source>
</evidence>
<dbReference type="AlphaFoldDB" id="A0A7S7M9Q1"/>
<protein>
    <submittedName>
        <fullName evidence="1">Uncharacterized protein</fullName>
    </submittedName>
</protein>
<evidence type="ECO:0000313" key="2">
    <source>
        <dbReference type="Proteomes" id="UP000593735"/>
    </source>
</evidence>
<name>A0A7S7M9Q1_9ACTN</name>
<dbReference type="REBASE" id="454246">
    <property type="entry name" value="M.OspLZLJ2ORF3850P"/>
</dbReference>
<keyword evidence="2" id="KW-1185">Reference proteome</keyword>
<dbReference type="EMBL" id="CP063767">
    <property type="protein sequence ID" value="QOY61332.1"/>
    <property type="molecule type" value="Genomic_DNA"/>
</dbReference>
<gene>
    <name evidence="1" type="ORF">INP52_03855</name>
</gene>
<dbReference type="RefSeq" id="WP_194372559.1">
    <property type="nucleotide sequence ID" value="NZ_CP063767.1"/>
</dbReference>
<proteinExistence type="predicted"/>
<dbReference type="Proteomes" id="UP000593735">
    <property type="component" value="Chromosome"/>
</dbReference>